<gene>
    <name evidence="2" type="ORF">MSAR_07620</name>
</gene>
<evidence type="ECO:0000313" key="2">
    <source>
        <dbReference type="EMBL" id="BBY57626.1"/>
    </source>
</evidence>
<dbReference type="EMBL" id="AP022595">
    <property type="protein sequence ID" value="BBY57626.1"/>
    <property type="molecule type" value="Genomic_DNA"/>
</dbReference>
<feature type="signal peptide" evidence="1">
    <location>
        <begin position="1"/>
        <end position="27"/>
    </location>
</feature>
<sequence length="187" mass="18983">MVRIRTVFAVTPVAIAAALASAAVAHASSPNVVGKTFDEANSTLSSSGYTAVVVSTLGERTKRGDCVVTRQQDRQTSNGRQTLLALDCDAPLAAAGVPGNSAASPAGRAAAAAQVTKVSKADIEAALVSQLATQPGPAWAQCSDGLVGTIGSSIDCTVLADHEKHAYTVTVSEVNDGRVSYSLELKS</sequence>
<evidence type="ECO:0008006" key="4">
    <source>
        <dbReference type="Google" id="ProtNLM"/>
    </source>
</evidence>
<reference evidence="2 3" key="1">
    <citation type="journal article" date="2019" name="Emerg. Microbes Infect.">
        <title>Comprehensive subspecies identification of 175 nontuberculous mycobacteria species based on 7547 genomic profiles.</title>
        <authorList>
            <person name="Matsumoto Y."/>
            <person name="Kinjo T."/>
            <person name="Motooka D."/>
            <person name="Nabeya D."/>
            <person name="Jung N."/>
            <person name="Uechi K."/>
            <person name="Horii T."/>
            <person name="Iida T."/>
            <person name="Fujita J."/>
            <person name="Nakamura S."/>
        </authorList>
    </citation>
    <scope>NUCLEOTIDE SEQUENCE [LARGE SCALE GENOMIC DNA]</scope>
    <source>
        <strain evidence="2 3">JCM 30395</strain>
    </source>
</reference>
<evidence type="ECO:0000313" key="3">
    <source>
        <dbReference type="Proteomes" id="UP000466445"/>
    </source>
</evidence>
<organism evidence="2 3">
    <name type="scientific">Mycolicibacterium sarraceniae</name>
    <dbReference type="NCBI Taxonomy" id="1534348"/>
    <lineage>
        <taxon>Bacteria</taxon>
        <taxon>Bacillati</taxon>
        <taxon>Actinomycetota</taxon>
        <taxon>Actinomycetes</taxon>
        <taxon>Mycobacteriales</taxon>
        <taxon>Mycobacteriaceae</taxon>
        <taxon>Mycolicibacterium</taxon>
    </lineage>
</organism>
<name>A0A7I7SP56_9MYCO</name>
<keyword evidence="3" id="KW-1185">Reference proteome</keyword>
<dbReference type="RefSeq" id="WP_179965073.1">
    <property type="nucleotide sequence ID" value="NZ_AP022595.1"/>
</dbReference>
<feature type="chain" id="PRO_5029643950" description="PASTA domain-containing protein" evidence="1">
    <location>
        <begin position="28"/>
        <end position="187"/>
    </location>
</feature>
<dbReference type="AlphaFoldDB" id="A0A7I7SP56"/>
<evidence type="ECO:0000256" key="1">
    <source>
        <dbReference type="SAM" id="SignalP"/>
    </source>
</evidence>
<protein>
    <recommendedName>
        <fullName evidence="4">PASTA domain-containing protein</fullName>
    </recommendedName>
</protein>
<keyword evidence="1" id="KW-0732">Signal</keyword>
<dbReference type="Proteomes" id="UP000466445">
    <property type="component" value="Chromosome"/>
</dbReference>
<dbReference type="KEGG" id="msar:MSAR_07620"/>
<proteinExistence type="predicted"/>
<accession>A0A7I7SP56</accession>